<proteinExistence type="predicted"/>
<feature type="signal peptide" evidence="1">
    <location>
        <begin position="1"/>
        <end position="22"/>
    </location>
</feature>
<evidence type="ECO:0000313" key="3">
    <source>
        <dbReference type="Proteomes" id="UP000188243"/>
    </source>
</evidence>
<name>A0A1Q2GTM7_9GAMM</name>
<gene>
    <name evidence="2" type="ORF">B0W48_00885</name>
</gene>
<reference evidence="2 3" key="1">
    <citation type="submission" date="2017-02" db="EMBL/GenBank/DDBJ databases">
        <title>Complete genome sequence of the cold-active Pseudoalteromonas aliena strain EH1 isolated from Arctic seawater.</title>
        <authorList>
            <person name="Kim E."/>
            <person name="Heo E."/>
            <person name="Kim H."/>
            <person name="Kim D."/>
        </authorList>
    </citation>
    <scope>NUCLEOTIDE SEQUENCE [LARGE SCALE GENOMIC DNA]</scope>
    <source>
        <strain evidence="2 3">EH1</strain>
    </source>
</reference>
<evidence type="ECO:0008006" key="4">
    <source>
        <dbReference type="Google" id="ProtNLM"/>
    </source>
</evidence>
<sequence>MKSFILVLLSALAIGYYLTAKANSGTSINSTDVEKYSDIFFKLETSPVSMREIIVGAKHFAITLCEDGGYQQALGGSVSACKLNFDRTKDMCSRYPVAEKEQLYTDKAIVSLLAEQFINCVSS</sequence>
<evidence type="ECO:0000256" key="1">
    <source>
        <dbReference type="SAM" id="SignalP"/>
    </source>
</evidence>
<keyword evidence="1" id="KW-0732">Signal</keyword>
<dbReference type="AlphaFoldDB" id="A0A1Q2GTM7"/>
<feature type="chain" id="PRO_5013111821" description="Secreted protein" evidence="1">
    <location>
        <begin position="23"/>
        <end position="123"/>
    </location>
</feature>
<dbReference type="Proteomes" id="UP000188243">
    <property type="component" value="Chromosome"/>
</dbReference>
<evidence type="ECO:0000313" key="2">
    <source>
        <dbReference type="EMBL" id="AQP98469.1"/>
    </source>
</evidence>
<dbReference type="EMBL" id="CP019628">
    <property type="protein sequence ID" value="AQP98469.1"/>
    <property type="molecule type" value="Genomic_DNA"/>
</dbReference>
<accession>A0A1Q2GTM7</accession>
<organism evidence="2 3">
    <name type="scientific">Pseudoalteromonas aliena</name>
    <dbReference type="NCBI Taxonomy" id="247523"/>
    <lineage>
        <taxon>Bacteria</taxon>
        <taxon>Pseudomonadati</taxon>
        <taxon>Pseudomonadota</taxon>
        <taxon>Gammaproteobacteria</taxon>
        <taxon>Alteromonadales</taxon>
        <taxon>Pseudoalteromonadaceae</taxon>
        <taxon>Pseudoalteromonas</taxon>
    </lineage>
</organism>
<dbReference type="KEGG" id="paln:B0W48_00885"/>
<protein>
    <recommendedName>
        <fullName evidence="4">Secreted protein</fullName>
    </recommendedName>
</protein>
<dbReference type="RefSeq" id="WP_077535204.1">
    <property type="nucleotide sequence ID" value="NZ_CP019628.1"/>
</dbReference>